<dbReference type="InterPro" id="IPR021840">
    <property type="entry name" value="DUF3433"/>
</dbReference>
<dbReference type="Pfam" id="PF11915">
    <property type="entry name" value="DUF3433"/>
    <property type="match status" value="1"/>
</dbReference>
<protein>
    <submittedName>
        <fullName evidence="3">Uncharacterized protein</fullName>
    </submittedName>
</protein>
<keyword evidence="2" id="KW-1133">Transmembrane helix</keyword>
<feature type="region of interest" description="Disordered" evidence="1">
    <location>
        <begin position="44"/>
        <end position="66"/>
    </location>
</feature>
<organism evidence="3 4">
    <name type="scientific">Marasmius crinis-equi</name>
    <dbReference type="NCBI Taxonomy" id="585013"/>
    <lineage>
        <taxon>Eukaryota</taxon>
        <taxon>Fungi</taxon>
        <taxon>Dikarya</taxon>
        <taxon>Basidiomycota</taxon>
        <taxon>Agaricomycotina</taxon>
        <taxon>Agaricomycetes</taxon>
        <taxon>Agaricomycetidae</taxon>
        <taxon>Agaricales</taxon>
        <taxon>Marasmiineae</taxon>
        <taxon>Marasmiaceae</taxon>
        <taxon>Marasmius</taxon>
    </lineage>
</organism>
<dbReference type="Proteomes" id="UP001465976">
    <property type="component" value="Unassembled WGS sequence"/>
</dbReference>
<feature type="region of interest" description="Disordered" evidence="1">
    <location>
        <begin position="1"/>
        <end position="29"/>
    </location>
</feature>
<keyword evidence="2" id="KW-0812">Transmembrane</keyword>
<feature type="compositionally biased region" description="Pro residues" evidence="1">
    <location>
        <begin position="1"/>
        <end position="11"/>
    </location>
</feature>
<sequence length="541" mass="57525">MLPPGAAPPVTPRSAEPIVSPPSTPSQHERLLAESDDQHVQFATYPDKSSNVNLSPLKRRSSSDEPIAPARTWTPLPLRPYVYIPYILLLILLAVALEVSFHFSQRNGAGFRVHGNPDALGRQTGVWHYIYTLPPVALAMFVVGMWAWTDIEIKKLQPYVDLVQGDSPPQRSLLLDYTRHHTLLVWMPALENRHYTVFLASMLAILTLAFQPLAAALLEVKDVWWSLPEMSTSANTVMGLAPGLGSSGGVGVGATPDINSPIGDMSVFLSASGYASASALYPDLPKPPFVTYSEGGTGTEGWTLMDIALPNQLPPNGTTVAMNVTALKTTTNCRRVDVNKQQLATGNWTNTVDDAATGCGLTWNVTRTGPNLFGANVTLCRNESIPIPGGANGTAGLTQTNPALFWFFTYLPTAQASATICTPTIELFDVTATLSLTPAPVNAAGETQVGSTLTKVVVRNPFNVQSSQYGGSAGNLSALVNSTTNSIPAFNGLDWDSGFTSTDSTVRDRLSGVRIVMPAAIWQVATGGGSQAGVDGAFGSN</sequence>
<feature type="non-terminal residue" evidence="3">
    <location>
        <position position="541"/>
    </location>
</feature>
<evidence type="ECO:0000256" key="2">
    <source>
        <dbReference type="SAM" id="Phobius"/>
    </source>
</evidence>
<evidence type="ECO:0000256" key="1">
    <source>
        <dbReference type="SAM" id="MobiDB-lite"/>
    </source>
</evidence>
<accession>A0ABR3EMP6</accession>
<proteinExistence type="predicted"/>
<name>A0ABR3EMP6_9AGAR</name>
<keyword evidence="4" id="KW-1185">Reference proteome</keyword>
<gene>
    <name evidence="3" type="ORF">V5O48_017892</name>
</gene>
<comment type="caution">
    <text evidence="3">The sequence shown here is derived from an EMBL/GenBank/DDBJ whole genome shotgun (WGS) entry which is preliminary data.</text>
</comment>
<evidence type="ECO:0000313" key="4">
    <source>
        <dbReference type="Proteomes" id="UP001465976"/>
    </source>
</evidence>
<dbReference type="PANTHER" id="PTHR37544:SF3">
    <property type="entry name" value="SPRAY"/>
    <property type="match status" value="1"/>
</dbReference>
<feature type="transmembrane region" description="Helical" evidence="2">
    <location>
        <begin position="83"/>
        <end position="104"/>
    </location>
</feature>
<keyword evidence="2" id="KW-0472">Membrane</keyword>
<dbReference type="EMBL" id="JBAHYK010002949">
    <property type="protein sequence ID" value="KAL0564162.1"/>
    <property type="molecule type" value="Genomic_DNA"/>
</dbReference>
<dbReference type="PANTHER" id="PTHR37544">
    <property type="entry name" value="SPRAY-RELATED"/>
    <property type="match status" value="1"/>
</dbReference>
<feature type="transmembrane region" description="Helical" evidence="2">
    <location>
        <begin position="125"/>
        <end position="148"/>
    </location>
</feature>
<evidence type="ECO:0000313" key="3">
    <source>
        <dbReference type="EMBL" id="KAL0564162.1"/>
    </source>
</evidence>
<reference evidence="3 4" key="1">
    <citation type="submission" date="2024-02" db="EMBL/GenBank/DDBJ databases">
        <title>A draft genome for the cacao thread blight pathogen Marasmius crinis-equi.</title>
        <authorList>
            <person name="Cohen S.P."/>
            <person name="Baruah I.K."/>
            <person name="Amoako-Attah I."/>
            <person name="Bukari Y."/>
            <person name="Meinhardt L.W."/>
            <person name="Bailey B.A."/>
        </authorList>
    </citation>
    <scope>NUCLEOTIDE SEQUENCE [LARGE SCALE GENOMIC DNA]</scope>
    <source>
        <strain evidence="3 4">GH-76</strain>
    </source>
</reference>